<organism evidence="7 8">
    <name type="scientific">Erysiphe neolycopersici</name>
    <dbReference type="NCBI Taxonomy" id="212602"/>
    <lineage>
        <taxon>Eukaryota</taxon>
        <taxon>Fungi</taxon>
        <taxon>Dikarya</taxon>
        <taxon>Ascomycota</taxon>
        <taxon>Pezizomycotina</taxon>
        <taxon>Leotiomycetes</taxon>
        <taxon>Erysiphales</taxon>
        <taxon>Erysiphaceae</taxon>
        <taxon>Erysiphe</taxon>
    </lineage>
</organism>
<dbReference type="Pfam" id="PF04939">
    <property type="entry name" value="RRS1"/>
    <property type="match status" value="1"/>
</dbReference>
<comment type="similarity">
    <text evidence="2 5">Belongs to the RRS1 family.</text>
</comment>
<dbReference type="EMBL" id="MCFK01002553">
    <property type="protein sequence ID" value="RKF63448.1"/>
    <property type="molecule type" value="Genomic_DNA"/>
</dbReference>
<dbReference type="OrthoDB" id="28455at2759"/>
<dbReference type="GO" id="GO:0042254">
    <property type="term" value="P:ribosome biogenesis"/>
    <property type="evidence" value="ECO:0007669"/>
    <property type="project" value="UniProtKB-KW"/>
</dbReference>
<proteinExistence type="inferred from homology"/>
<comment type="caution">
    <text evidence="7">The sequence shown here is derived from an EMBL/GenBank/DDBJ whole genome shotgun (WGS) entry which is preliminary data.</text>
</comment>
<gene>
    <name evidence="7" type="ORF">OnM2_025119</name>
</gene>
<dbReference type="InterPro" id="IPR007023">
    <property type="entry name" value="Ribosom_reg"/>
</dbReference>
<dbReference type="AlphaFoldDB" id="A0A420I191"/>
<evidence type="ECO:0000313" key="7">
    <source>
        <dbReference type="EMBL" id="RKF63448.1"/>
    </source>
</evidence>
<keyword evidence="8" id="KW-1185">Reference proteome</keyword>
<evidence type="ECO:0000256" key="1">
    <source>
        <dbReference type="ARBA" id="ARBA00004123"/>
    </source>
</evidence>
<dbReference type="GO" id="GO:0005634">
    <property type="term" value="C:nucleus"/>
    <property type="evidence" value="ECO:0007669"/>
    <property type="project" value="UniProtKB-SubCell"/>
</dbReference>
<sequence length="193" mass="22093">MSLTAESSKLQIEVTKQTPYAFDLGLLLANDPNPLIVNTATIEDDLINTARDGAQVLINQLLTACPILSTPDGVFLTLPKPETSLPREKPLPPPKQLTTWQKFAAKKGIKSKTSEQRKKLVYDEKTGDWVPKWGYKGKNKEGENDWIVEVDERKERERKEGTERQGDGRRDRKEKIKRNERLQRANERRGRKS</sequence>
<feature type="region of interest" description="Disordered" evidence="6">
    <location>
        <begin position="132"/>
        <end position="193"/>
    </location>
</feature>
<evidence type="ECO:0000256" key="6">
    <source>
        <dbReference type="SAM" id="MobiDB-lite"/>
    </source>
</evidence>
<evidence type="ECO:0000256" key="4">
    <source>
        <dbReference type="ARBA" id="ARBA00023242"/>
    </source>
</evidence>
<comment type="subcellular location">
    <subcellularLocation>
        <location evidence="1 5">Nucleus</location>
    </subcellularLocation>
</comment>
<dbReference type="Proteomes" id="UP000286134">
    <property type="component" value="Unassembled WGS sequence"/>
</dbReference>
<dbReference type="STRING" id="212602.A0A420I191"/>
<comment type="function">
    <text evidence="5">Involved in ribosomal large subunit assembly.</text>
</comment>
<evidence type="ECO:0000313" key="8">
    <source>
        <dbReference type="Proteomes" id="UP000286134"/>
    </source>
</evidence>
<evidence type="ECO:0000256" key="3">
    <source>
        <dbReference type="ARBA" id="ARBA00022517"/>
    </source>
</evidence>
<evidence type="ECO:0000256" key="2">
    <source>
        <dbReference type="ARBA" id="ARBA00010077"/>
    </source>
</evidence>
<name>A0A420I191_9PEZI</name>
<accession>A0A420I191</accession>
<evidence type="ECO:0000256" key="5">
    <source>
        <dbReference type="RuleBase" id="RU364132"/>
    </source>
</evidence>
<keyword evidence="4 5" id="KW-0539">Nucleus</keyword>
<feature type="compositionally biased region" description="Basic and acidic residues" evidence="6">
    <location>
        <begin position="150"/>
        <end position="193"/>
    </location>
</feature>
<protein>
    <recommendedName>
        <fullName evidence="5">Ribosome biogenesis regulatory protein</fullName>
    </recommendedName>
</protein>
<reference evidence="7 8" key="1">
    <citation type="journal article" date="2018" name="BMC Genomics">
        <title>Comparative genome analyses reveal sequence features reflecting distinct modes of host-adaptation between dicot and monocot powdery mildew.</title>
        <authorList>
            <person name="Wu Y."/>
            <person name="Ma X."/>
            <person name="Pan Z."/>
            <person name="Kale S.D."/>
            <person name="Song Y."/>
            <person name="King H."/>
            <person name="Zhang Q."/>
            <person name="Presley C."/>
            <person name="Deng X."/>
            <person name="Wei C.I."/>
            <person name="Xiao S."/>
        </authorList>
    </citation>
    <scope>NUCLEOTIDE SEQUENCE [LARGE SCALE GENOMIC DNA]</scope>
    <source>
        <strain evidence="7">UMSG2</strain>
    </source>
</reference>
<keyword evidence="3 5" id="KW-0690">Ribosome biogenesis</keyword>